<proteinExistence type="predicted"/>
<evidence type="ECO:0000313" key="1">
    <source>
        <dbReference type="EMBL" id="KAL1879168.1"/>
    </source>
</evidence>
<protein>
    <submittedName>
        <fullName evidence="1">Uncharacterized protein</fullName>
    </submittedName>
</protein>
<evidence type="ECO:0000313" key="2">
    <source>
        <dbReference type="Proteomes" id="UP001583177"/>
    </source>
</evidence>
<reference evidence="1 2" key="1">
    <citation type="journal article" date="2024" name="IMA Fungus">
        <title>IMA Genome - F19 : A genome assembly and annotation guide to empower mycologists, including annotated draft genome sequences of Ceratocystis pirilliformis, Diaporthe australafricana, Fusarium ophioides, Paecilomyces lecythidis, and Sporothrix stenoceras.</title>
        <authorList>
            <person name="Aylward J."/>
            <person name="Wilson A.M."/>
            <person name="Visagie C.M."/>
            <person name="Spraker J."/>
            <person name="Barnes I."/>
            <person name="Buitendag C."/>
            <person name="Ceriani C."/>
            <person name="Del Mar Angel L."/>
            <person name="du Plessis D."/>
            <person name="Fuchs T."/>
            <person name="Gasser K."/>
            <person name="Kramer D."/>
            <person name="Li W."/>
            <person name="Munsamy K."/>
            <person name="Piso A."/>
            <person name="Price J.L."/>
            <person name="Sonnekus B."/>
            <person name="Thomas C."/>
            <person name="van der Nest A."/>
            <person name="van Dijk A."/>
            <person name="van Heerden A."/>
            <person name="van Vuuren N."/>
            <person name="Yilmaz N."/>
            <person name="Duong T.A."/>
            <person name="van der Merwe N.A."/>
            <person name="Wingfield M.J."/>
            <person name="Wingfield B.D."/>
        </authorList>
    </citation>
    <scope>NUCLEOTIDE SEQUENCE [LARGE SCALE GENOMIC DNA]</scope>
    <source>
        <strain evidence="1 2">CMW 18300</strain>
    </source>
</reference>
<gene>
    <name evidence="1" type="ORF">Daus18300_001747</name>
</gene>
<comment type="caution">
    <text evidence="1">The sequence shown here is derived from an EMBL/GenBank/DDBJ whole genome shotgun (WGS) entry which is preliminary data.</text>
</comment>
<dbReference type="Proteomes" id="UP001583177">
    <property type="component" value="Unassembled WGS sequence"/>
</dbReference>
<dbReference type="EMBL" id="JAWRVE010000010">
    <property type="protein sequence ID" value="KAL1879168.1"/>
    <property type="molecule type" value="Genomic_DNA"/>
</dbReference>
<name>A0ABR3XT86_9PEZI</name>
<organism evidence="1 2">
    <name type="scientific">Diaporthe australafricana</name>
    <dbReference type="NCBI Taxonomy" id="127596"/>
    <lineage>
        <taxon>Eukaryota</taxon>
        <taxon>Fungi</taxon>
        <taxon>Dikarya</taxon>
        <taxon>Ascomycota</taxon>
        <taxon>Pezizomycotina</taxon>
        <taxon>Sordariomycetes</taxon>
        <taxon>Sordariomycetidae</taxon>
        <taxon>Diaporthales</taxon>
        <taxon>Diaporthaceae</taxon>
        <taxon>Diaporthe</taxon>
    </lineage>
</organism>
<sequence length="268" mass="30436">MLNIIHSDLDEVWESKDSASIHNIVDFTKQYGMKDRFVSLLKHWFRTMNFAGSSNRRSLRNCGNLWIANELGIDDQFQDLKSWVIFNLVPDGNGDLWDPSVVSPGIGEPLKLSSLALSDRVVTHRIIRLRIEAVNFILTRLKEVQLAMTPTTEFSKDGRIHIKFEGHACSKCLDLWFGCFGRSLLQPRTLNFTRWRDFLSISSLTDAKEYLRGLEELCSFIDAVQEKIDLSRACSTKGSETCIPPKMLVRLAVQKLINESLVTSPGDA</sequence>
<accession>A0ABR3XT86</accession>
<keyword evidence="2" id="KW-1185">Reference proteome</keyword>